<gene>
    <name evidence="5" type="ORF">JRO89_XS11G0219300</name>
</gene>
<keyword evidence="6" id="KW-1185">Reference proteome</keyword>
<dbReference type="Gene3D" id="3.40.50.2000">
    <property type="entry name" value="Glycogen Phosphorylase B"/>
    <property type="match status" value="3"/>
</dbReference>
<dbReference type="PANTHER" id="PTHR48048:SF94">
    <property type="entry name" value="GLYCOSYLTRANSFERASE"/>
    <property type="match status" value="1"/>
</dbReference>
<reference evidence="5 6" key="1">
    <citation type="submission" date="2021-02" db="EMBL/GenBank/DDBJ databases">
        <title>Plant Genome Project.</title>
        <authorList>
            <person name="Zhang R.-G."/>
        </authorList>
    </citation>
    <scope>NUCLEOTIDE SEQUENCE [LARGE SCALE GENOMIC DNA]</scope>
    <source>
        <tissue evidence="5">Leaves</tissue>
    </source>
</reference>
<name>A0ABQ8HGM7_9ROSI</name>
<keyword evidence="3" id="KW-0328">Glycosyltransferase</keyword>
<accession>A0ABQ8HGM7</accession>
<dbReference type="SUPFAM" id="SSF53756">
    <property type="entry name" value="UDP-Glycosyltransferase/glycogen phosphorylase"/>
    <property type="match status" value="2"/>
</dbReference>
<organism evidence="5 6">
    <name type="scientific">Xanthoceras sorbifolium</name>
    <dbReference type="NCBI Taxonomy" id="99658"/>
    <lineage>
        <taxon>Eukaryota</taxon>
        <taxon>Viridiplantae</taxon>
        <taxon>Streptophyta</taxon>
        <taxon>Embryophyta</taxon>
        <taxon>Tracheophyta</taxon>
        <taxon>Spermatophyta</taxon>
        <taxon>Magnoliopsida</taxon>
        <taxon>eudicotyledons</taxon>
        <taxon>Gunneridae</taxon>
        <taxon>Pentapetalae</taxon>
        <taxon>rosids</taxon>
        <taxon>malvids</taxon>
        <taxon>Sapindales</taxon>
        <taxon>Sapindaceae</taxon>
        <taxon>Xanthoceroideae</taxon>
        <taxon>Xanthoceras</taxon>
    </lineage>
</organism>
<sequence>MLYLPTTRHDQMITTVFESSDSELIIPGAVNPVPVTVLPSALFNKYGYSSFIKLAQRFNDVNGIIVNTFSELEPHAVDSFSSSLKPSVYTVGPVLELKGQPNPDLDKDHCHKILKWLDDQSESSVVFLCFGSGGSFGPAQVKKIATGLEQSEYKFVWSLRVSQPNNKSPLVLDSNSTNGDDDDVFTEGFMERIKGRGMICGWAPQVEVLAHKAIGGFVSHCGWNSILESLWYGVPIVTWPLYAEQQLNAFRMVKELGLAVEMRLDSTMDGGDLVMADEIGRAIRCVMDGDSEIRKKVKQIAETSNKALMDGGSSFVLAHKAIGGFVSHCGWDSILESCLWFGMPIATWPLNAEQQLNAFRMLKELGLAMEMGLDSRREGGDLVMADERARAVRCVRDGQGEMRKKVKEYVV</sequence>
<dbReference type="InterPro" id="IPR035595">
    <property type="entry name" value="UDP_glycos_trans_CS"/>
</dbReference>
<dbReference type="InterPro" id="IPR050481">
    <property type="entry name" value="UDP-glycosyltransf_plant"/>
</dbReference>
<evidence type="ECO:0000256" key="1">
    <source>
        <dbReference type="ARBA" id="ARBA00009995"/>
    </source>
</evidence>
<evidence type="ECO:0000256" key="4">
    <source>
        <dbReference type="RuleBase" id="RU362057"/>
    </source>
</evidence>
<dbReference type="Pfam" id="PF00201">
    <property type="entry name" value="UDPGT"/>
    <property type="match status" value="2"/>
</dbReference>
<comment type="caution">
    <text evidence="5">The sequence shown here is derived from an EMBL/GenBank/DDBJ whole genome shotgun (WGS) entry which is preliminary data.</text>
</comment>
<evidence type="ECO:0000313" key="6">
    <source>
        <dbReference type="Proteomes" id="UP000827721"/>
    </source>
</evidence>
<keyword evidence="2 3" id="KW-0808">Transferase</keyword>
<evidence type="ECO:0000313" key="5">
    <source>
        <dbReference type="EMBL" id="KAH7557778.1"/>
    </source>
</evidence>
<protein>
    <recommendedName>
        <fullName evidence="4">Glycosyltransferase</fullName>
        <ecNumber evidence="4">2.4.1.-</ecNumber>
    </recommendedName>
</protein>
<dbReference type="EMBL" id="JAFEMO010000011">
    <property type="protein sequence ID" value="KAH7557778.1"/>
    <property type="molecule type" value="Genomic_DNA"/>
</dbReference>
<dbReference type="CDD" id="cd03784">
    <property type="entry name" value="GT1_Gtf-like"/>
    <property type="match status" value="1"/>
</dbReference>
<dbReference type="EC" id="2.4.1.-" evidence="4"/>
<dbReference type="PROSITE" id="PS00375">
    <property type="entry name" value="UDPGT"/>
    <property type="match status" value="1"/>
</dbReference>
<evidence type="ECO:0000256" key="3">
    <source>
        <dbReference type="RuleBase" id="RU003718"/>
    </source>
</evidence>
<dbReference type="PANTHER" id="PTHR48048">
    <property type="entry name" value="GLYCOSYLTRANSFERASE"/>
    <property type="match status" value="1"/>
</dbReference>
<dbReference type="InterPro" id="IPR002213">
    <property type="entry name" value="UDP_glucos_trans"/>
</dbReference>
<proteinExistence type="inferred from homology"/>
<evidence type="ECO:0000256" key="2">
    <source>
        <dbReference type="ARBA" id="ARBA00022679"/>
    </source>
</evidence>
<dbReference type="Proteomes" id="UP000827721">
    <property type="component" value="Unassembled WGS sequence"/>
</dbReference>
<comment type="similarity">
    <text evidence="1 3">Belongs to the UDP-glycosyltransferase family.</text>
</comment>